<dbReference type="EMBL" id="JBJYXY010000001">
    <property type="protein sequence ID" value="MFN2975186.1"/>
    <property type="molecule type" value="Genomic_DNA"/>
</dbReference>
<dbReference type="SUPFAM" id="SSF75304">
    <property type="entry name" value="Amidase signature (AS) enzymes"/>
    <property type="match status" value="1"/>
</dbReference>
<organism evidence="2 3">
    <name type="scientific">Terriglobus aquaticus</name>
    <dbReference type="NCBI Taxonomy" id="940139"/>
    <lineage>
        <taxon>Bacteria</taxon>
        <taxon>Pseudomonadati</taxon>
        <taxon>Acidobacteriota</taxon>
        <taxon>Terriglobia</taxon>
        <taxon>Terriglobales</taxon>
        <taxon>Acidobacteriaceae</taxon>
        <taxon>Terriglobus</taxon>
    </lineage>
</organism>
<dbReference type="Proteomes" id="UP001634747">
    <property type="component" value="Unassembled WGS sequence"/>
</dbReference>
<proteinExistence type="predicted"/>
<dbReference type="Gene3D" id="3.90.1300.10">
    <property type="entry name" value="Amidase signature (AS) domain"/>
    <property type="match status" value="1"/>
</dbReference>
<dbReference type="InterPro" id="IPR020556">
    <property type="entry name" value="Amidase_CS"/>
</dbReference>
<gene>
    <name evidence="2" type="ORF">ACK2TP_05370</name>
</gene>
<dbReference type="Pfam" id="PF01425">
    <property type="entry name" value="Amidase"/>
    <property type="match status" value="1"/>
</dbReference>
<name>A0ABW9KHC0_9BACT</name>
<dbReference type="PANTHER" id="PTHR11895">
    <property type="entry name" value="TRANSAMIDASE"/>
    <property type="match status" value="1"/>
</dbReference>
<dbReference type="InterPro" id="IPR000120">
    <property type="entry name" value="Amidase"/>
</dbReference>
<protein>
    <submittedName>
        <fullName evidence="2">Amidase</fullName>
    </submittedName>
</protein>
<dbReference type="RefSeq" id="WP_263413281.1">
    <property type="nucleotide sequence ID" value="NZ_BAABBH010000001.1"/>
</dbReference>
<reference evidence="2 3" key="1">
    <citation type="submission" date="2024-12" db="EMBL/GenBank/DDBJ databases">
        <authorList>
            <person name="Lee Y."/>
        </authorList>
    </citation>
    <scope>NUCLEOTIDE SEQUENCE [LARGE SCALE GENOMIC DNA]</scope>
    <source>
        <strain evidence="2 3">03SUJ4</strain>
    </source>
</reference>
<dbReference type="InterPro" id="IPR036928">
    <property type="entry name" value="AS_sf"/>
</dbReference>
<dbReference type="InterPro" id="IPR006311">
    <property type="entry name" value="TAT_signal"/>
</dbReference>
<evidence type="ECO:0000313" key="3">
    <source>
        <dbReference type="Proteomes" id="UP001634747"/>
    </source>
</evidence>
<evidence type="ECO:0000259" key="1">
    <source>
        <dbReference type="Pfam" id="PF01425"/>
    </source>
</evidence>
<dbReference type="InterPro" id="IPR023631">
    <property type="entry name" value="Amidase_dom"/>
</dbReference>
<accession>A0ABW9KHC0</accession>
<dbReference type="PANTHER" id="PTHR11895:SF176">
    <property type="entry name" value="AMIDASE AMID-RELATED"/>
    <property type="match status" value="1"/>
</dbReference>
<dbReference type="PROSITE" id="PS51257">
    <property type="entry name" value="PROKAR_LIPOPROTEIN"/>
    <property type="match status" value="1"/>
</dbReference>
<sequence length="510" mass="53707">MPQSTRRKFLLQSAAGAACTLAPVLPLRGEARADAVAWLTVAEVAGRIRQGTLRSEALVQALLTRVDALNPKLDAFITVRREQALQEAAALDAEARQGRFRGPLHGVPVAIKDNIDTAGTRTTVGSMVFDDRVPTADAFVVSRLRAAGALVLGKSNLHEFAMGGTSATSYFGPVHNPWALERVAGGSSGGSAAAVAAGLVPAALGTDTGGSIRIPAAWCGVVGLKPTYGLVSLGGIFPLIYSLDHCGPMARTVEDAALMLNVMAGYDKHDVASVEHAPEDYVQAMRQPVSGLRVGVPRAPFFDKLDAATAAAVETAIGVIKGLVQSVRDVQLPAVDALDWTAVRAAEVAAVHQDLFRRHAGNYQLQTRGVVDGTFKELNDPGETAAGKAVDLIRAQWHLAGLRKTIDDAFDGFDLVVLPTNRVGPRTIQEELGREEKPQPEEPTNDFNSLAFNLYGIPAISIPCGFTPGGLPVGLMIAGPRFSEGRVLALAAAYERAAGWGSRRPAIASL</sequence>
<comment type="caution">
    <text evidence="2">The sequence shown here is derived from an EMBL/GenBank/DDBJ whole genome shotgun (WGS) entry which is preliminary data.</text>
</comment>
<feature type="domain" description="Amidase" evidence="1">
    <location>
        <begin position="58"/>
        <end position="488"/>
    </location>
</feature>
<dbReference type="PROSITE" id="PS51318">
    <property type="entry name" value="TAT"/>
    <property type="match status" value="1"/>
</dbReference>
<keyword evidence="3" id="KW-1185">Reference proteome</keyword>
<dbReference type="PROSITE" id="PS00571">
    <property type="entry name" value="AMIDASES"/>
    <property type="match status" value="1"/>
</dbReference>
<evidence type="ECO:0000313" key="2">
    <source>
        <dbReference type="EMBL" id="MFN2975186.1"/>
    </source>
</evidence>